<proteinExistence type="predicted"/>
<dbReference type="Proteomes" id="UP000007802">
    <property type="component" value="Unassembled WGS sequence"/>
</dbReference>
<dbReference type="AlphaFoldDB" id="A0A0J9HI77"/>
<organism evidence="1">
    <name type="scientific">Ajellomyces dermatitidis (strain ATCC 18188 / CBS 674.68)</name>
    <name type="common">Blastomyces dermatitidis</name>
    <dbReference type="NCBI Taxonomy" id="653446"/>
    <lineage>
        <taxon>Eukaryota</taxon>
        <taxon>Fungi</taxon>
        <taxon>Dikarya</taxon>
        <taxon>Ascomycota</taxon>
        <taxon>Pezizomycotina</taxon>
        <taxon>Eurotiomycetes</taxon>
        <taxon>Eurotiomycetidae</taxon>
        <taxon>Onygenales</taxon>
        <taxon>Ajellomycetaceae</taxon>
        <taxon>Blastomyces</taxon>
    </lineage>
</organism>
<accession>A0A0J9HI77</accession>
<reference evidence="1" key="1">
    <citation type="submission" date="2010-03" db="EMBL/GenBank/DDBJ databases">
        <title>Annotation of Blastomyces dermatitidis strain ATCC 18188.</title>
        <authorList>
            <consortium name="The Broad Institute Genome Sequencing Platform"/>
            <consortium name="Broad Institute Genome Sequencing Center for Infectious Disease."/>
            <person name="Cuomo C."/>
            <person name="Klein B."/>
            <person name="Sullivan T."/>
            <person name="Heitman J."/>
            <person name="Young S."/>
            <person name="Zeng Q."/>
            <person name="Gargeya S."/>
            <person name="Alvarado L."/>
            <person name="Berlin A.M."/>
            <person name="Chapman S.B."/>
            <person name="Chen Z."/>
            <person name="Freedman E."/>
            <person name="Gellesch M."/>
            <person name="Goldberg J."/>
            <person name="Griggs A."/>
            <person name="Gujja S."/>
            <person name="Heilman E."/>
            <person name="Heiman D."/>
            <person name="Howarth C."/>
            <person name="Mehta T."/>
            <person name="Neiman D."/>
            <person name="Pearson M."/>
            <person name="Roberts A."/>
            <person name="Saif S."/>
            <person name="Shea T."/>
            <person name="Shenoy N."/>
            <person name="Sisk P."/>
            <person name="Stolte C."/>
            <person name="Sykes S."/>
            <person name="White J."/>
            <person name="Yandava C."/>
            <person name="Haas B."/>
            <person name="Nusbaum C."/>
            <person name="Birren B."/>
        </authorList>
    </citation>
    <scope>NUCLEOTIDE SEQUENCE</scope>
    <source>
        <strain evidence="1">ATCC 18188</strain>
    </source>
</reference>
<sequence>MTRVFIIYLLRFAPQIITCKHSKYARRKKMDEWTRKRIPLRIFTCSWTISKTFYPILTHTFTSPLNSTGSGNTKCFNSSPPYFTFSSKFVI</sequence>
<protein>
    <submittedName>
        <fullName evidence="1">Uncharacterized protein</fullName>
    </submittedName>
</protein>
<name>A0A0J9HI77_AJEDA</name>
<dbReference type="EMBL" id="GG749523">
    <property type="protein sequence ID" value="KMW68874.1"/>
    <property type="molecule type" value="Genomic_DNA"/>
</dbReference>
<gene>
    <name evidence="1" type="ORF">BDDG_13094</name>
</gene>
<evidence type="ECO:0000313" key="1">
    <source>
        <dbReference type="EMBL" id="KMW68874.1"/>
    </source>
</evidence>